<keyword evidence="1" id="KW-0645">Protease</keyword>
<evidence type="ECO:0000313" key="8">
    <source>
        <dbReference type="EMBL" id="VDM71949.1"/>
    </source>
</evidence>
<dbReference type="PROSITE" id="PS51864">
    <property type="entry name" value="ASTACIN"/>
    <property type="match status" value="1"/>
</dbReference>
<protein>
    <recommendedName>
        <fullName evidence="7">Peptidase M12A domain-containing protein</fullName>
    </recommendedName>
</protein>
<dbReference type="GO" id="GO:0006508">
    <property type="term" value="P:proteolysis"/>
    <property type="evidence" value="ECO:0007669"/>
    <property type="project" value="UniProtKB-KW"/>
</dbReference>
<dbReference type="Proteomes" id="UP000270094">
    <property type="component" value="Unassembled WGS sequence"/>
</dbReference>
<feature type="domain" description="Peptidase M12A" evidence="7">
    <location>
        <begin position="17"/>
        <end position="89"/>
    </location>
</feature>
<comment type="caution">
    <text evidence="6">Lacks conserved residue(s) required for the propagation of feature annotation.</text>
</comment>
<evidence type="ECO:0000256" key="1">
    <source>
        <dbReference type="ARBA" id="ARBA00022670"/>
    </source>
</evidence>
<evidence type="ECO:0000256" key="4">
    <source>
        <dbReference type="ARBA" id="ARBA00022833"/>
    </source>
</evidence>
<dbReference type="Gene3D" id="3.40.390.10">
    <property type="entry name" value="Collagenase (Catalytic Domain)"/>
    <property type="match status" value="1"/>
</dbReference>
<evidence type="ECO:0000259" key="7">
    <source>
        <dbReference type="PROSITE" id="PS51864"/>
    </source>
</evidence>
<dbReference type="OrthoDB" id="5874945at2759"/>
<accession>A0A3P7IXN6</accession>
<evidence type="ECO:0000256" key="5">
    <source>
        <dbReference type="ARBA" id="ARBA00023049"/>
    </source>
</evidence>
<evidence type="ECO:0000256" key="3">
    <source>
        <dbReference type="ARBA" id="ARBA00022801"/>
    </source>
</evidence>
<dbReference type="AlphaFoldDB" id="A0A3P7IXN6"/>
<dbReference type="PANTHER" id="PTHR10127">
    <property type="entry name" value="DISCOIDIN, CUB, EGF, LAMININ , AND ZINC METALLOPROTEASE DOMAIN CONTAINING"/>
    <property type="match status" value="1"/>
</dbReference>
<evidence type="ECO:0000313" key="9">
    <source>
        <dbReference type="Proteomes" id="UP000270094"/>
    </source>
</evidence>
<dbReference type="EMBL" id="UYYB01022890">
    <property type="protein sequence ID" value="VDM71949.1"/>
    <property type="molecule type" value="Genomic_DNA"/>
</dbReference>
<keyword evidence="9" id="KW-1185">Reference proteome</keyword>
<gene>
    <name evidence="8" type="ORF">SVUK_LOCUS6947</name>
</gene>
<proteinExistence type="predicted"/>
<name>A0A3P7IXN6_STRVU</name>
<dbReference type="InterPro" id="IPR024079">
    <property type="entry name" value="MetalloPept_cat_dom_sf"/>
</dbReference>
<organism evidence="8 9">
    <name type="scientific">Strongylus vulgaris</name>
    <name type="common">Blood worm</name>
    <dbReference type="NCBI Taxonomy" id="40348"/>
    <lineage>
        <taxon>Eukaryota</taxon>
        <taxon>Metazoa</taxon>
        <taxon>Ecdysozoa</taxon>
        <taxon>Nematoda</taxon>
        <taxon>Chromadorea</taxon>
        <taxon>Rhabditida</taxon>
        <taxon>Rhabditina</taxon>
        <taxon>Rhabditomorpha</taxon>
        <taxon>Strongyloidea</taxon>
        <taxon>Strongylidae</taxon>
        <taxon>Strongylus</taxon>
    </lineage>
</organism>
<evidence type="ECO:0000256" key="2">
    <source>
        <dbReference type="ARBA" id="ARBA00022723"/>
    </source>
</evidence>
<reference evidence="8 9" key="1">
    <citation type="submission" date="2018-11" db="EMBL/GenBank/DDBJ databases">
        <authorList>
            <consortium name="Pathogen Informatics"/>
        </authorList>
    </citation>
    <scope>NUCLEOTIDE SEQUENCE [LARGE SCALE GENOMIC DNA]</scope>
</reference>
<keyword evidence="4" id="KW-0862">Zinc</keyword>
<evidence type="ECO:0000256" key="6">
    <source>
        <dbReference type="PROSITE-ProRule" id="PRU01211"/>
    </source>
</evidence>
<dbReference type="Pfam" id="PF01400">
    <property type="entry name" value="Astacin"/>
    <property type="match status" value="1"/>
</dbReference>
<dbReference type="PANTHER" id="PTHR10127:SF780">
    <property type="entry name" value="METALLOENDOPEPTIDASE"/>
    <property type="match status" value="1"/>
</dbReference>
<dbReference type="SUPFAM" id="SSF55486">
    <property type="entry name" value="Metalloproteases ('zincins'), catalytic domain"/>
    <property type="match status" value="1"/>
</dbReference>
<keyword evidence="5" id="KW-0482">Metalloprotease</keyword>
<sequence>MLPFSPRYGISDGVMRNALPPNSELKWDTVKDYDGKYVIPYTITGTYDDSEKQIIYAAMKKIDANTCIRFHARSNEKDYIDIQNSEGEG</sequence>
<keyword evidence="2" id="KW-0479">Metal-binding</keyword>
<dbReference type="GO" id="GO:0046872">
    <property type="term" value="F:metal ion binding"/>
    <property type="evidence" value="ECO:0007669"/>
    <property type="project" value="UniProtKB-KW"/>
</dbReference>
<dbReference type="GO" id="GO:0004222">
    <property type="term" value="F:metalloendopeptidase activity"/>
    <property type="evidence" value="ECO:0007669"/>
    <property type="project" value="InterPro"/>
</dbReference>
<dbReference type="InterPro" id="IPR001506">
    <property type="entry name" value="Peptidase_M12A"/>
</dbReference>
<keyword evidence="3" id="KW-0378">Hydrolase</keyword>